<protein>
    <submittedName>
        <fullName evidence="3">Uncharacterized protein LOC116953631</fullName>
    </submittedName>
</protein>
<feature type="compositionally biased region" description="Basic and acidic residues" evidence="1">
    <location>
        <begin position="124"/>
        <end position="137"/>
    </location>
</feature>
<dbReference type="Proteomes" id="UP001318040">
    <property type="component" value="Chromosome 52"/>
</dbReference>
<sequence>MWSGRVLASGRSVHVRAVRWPRRPTASAPLSSVEALASSPLRDMQRVAMRANSTAVGLHRLSPVNVPSATGKTCRLLHIHTLHADVTADSRGRPSPPPGVTSTDITSAHRRAPSPPRSPWPARHSVEPVSERRDWRCPDSPGAIEPWDRRLSNPSAAPSVSIERQPLSGLSYGQTVLATRRWNAWIAGSPSEKRQRRNEKLPWGEGGG</sequence>
<reference evidence="3" key="1">
    <citation type="submission" date="2025-08" db="UniProtKB">
        <authorList>
            <consortium name="RefSeq"/>
        </authorList>
    </citation>
    <scope>IDENTIFICATION</scope>
    <source>
        <tissue evidence="3">Sperm</tissue>
    </source>
</reference>
<gene>
    <name evidence="3" type="primary">LOC116953631</name>
</gene>
<evidence type="ECO:0000313" key="2">
    <source>
        <dbReference type="Proteomes" id="UP001318040"/>
    </source>
</evidence>
<keyword evidence="2" id="KW-1185">Reference proteome</keyword>
<evidence type="ECO:0000313" key="3">
    <source>
        <dbReference type="RefSeq" id="XP_032829896.1"/>
    </source>
</evidence>
<accession>A0AAJ7XD01</accession>
<proteinExistence type="predicted"/>
<dbReference type="RefSeq" id="XP_032829896.1">
    <property type="nucleotide sequence ID" value="XM_032974005.1"/>
</dbReference>
<organism evidence="2 3">
    <name type="scientific">Petromyzon marinus</name>
    <name type="common">Sea lamprey</name>
    <dbReference type="NCBI Taxonomy" id="7757"/>
    <lineage>
        <taxon>Eukaryota</taxon>
        <taxon>Metazoa</taxon>
        <taxon>Chordata</taxon>
        <taxon>Craniata</taxon>
        <taxon>Vertebrata</taxon>
        <taxon>Cyclostomata</taxon>
        <taxon>Hyperoartia</taxon>
        <taxon>Petromyzontiformes</taxon>
        <taxon>Petromyzontidae</taxon>
        <taxon>Petromyzon</taxon>
    </lineage>
</organism>
<feature type="region of interest" description="Disordered" evidence="1">
    <location>
        <begin position="186"/>
        <end position="208"/>
    </location>
</feature>
<name>A0AAJ7XD01_PETMA</name>
<dbReference type="KEGG" id="pmrn:116953631"/>
<dbReference type="AlphaFoldDB" id="A0AAJ7XD01"/>
<feature type="region of interest" description="Disordered" evidence="1">
    <location>
        <begin position="87"/>
        <end position="162"/>
    </location>
</feature>
<evidence type="ECO:0000256" key="1">
    <source>
        <dbReference type="SAM" id="MobiDB-lite"/>
    </source>
</evidence>